<protein>
    <submittedName>
        <fullName evidence="1">Uncharacterized protein</fullName>
    </submittedName>
</protein>
<dbReference type="SUPFAM" id="SSF101967">
    <property type="entry name" value="Adhesin YadA, collagen-binding domain"/>
    <property type="match status" value="1"/>
</dbReference>
<dbReference type="EMBL" id="JABERL010000020">
    <property type="protein sequence ID" value="NNH77415.1"/>
    <property type="molecule type" value="Genomic_DNA"/>
</dbReference>
<gene>
    <name evidence="1" type="ORF">HLH17_06980</name>
</gene>
<dbReference type="AlphaFoldDB" id="A0A241VJK1"/>
<dbReference type="Gene3D" id="2.60.40.4050">
    <property type="match status" value="1"/>
</dbReference>
<accession>A0A241VJK1</accession>
<dbReference type="RefSeq" id="WP_086193567.1">
    <property type="nucleotide sequence ID" value="NZ_JABERL010000020.1"/>
</dbReference>
<evidence type="ECO:0000313" key="1">
    <source>
        <dbReference type="EMBL" id="NNH77415.1"/>
    </source>
</evidence>
<accession>A0A7Y2REQ5</accession>
<dbReference type="Proteomes" id="UP000569202">
    <property type="component" value="Unassembled WGS sequence"/>
</dbReference>
<dbReference type="STRING" id="1977878.B9T23_06995"/>
<sequence>MRWAFYEVALIAFDRSNLIWHARILPAHYPSPFICTGCAIRSLRHFKKNFLAFFIAVSPFSLSAAEIVQGDHAVAETAKSIAIGNTSQAKINASIAIGEKVVTQGSDGGGLSYKAGTSLPLVKIVQLKVA</sequence>
<proteinExistence type="predicted"/>
<organism evidence="1 2">
    <name type="scientific">Acinetobacter terrae</name>
    <dbReference type="NCBI Taxonomy" id="2731247"/>
    <lineage>
        <taxon>Bacteria</taxon>
        <taxon>Pseudomonadati</taxon>
        <taxon>Pseudomonadota</taxon>
        <taxon>Gammaproteobacteria</taxon>
        <taxon>Moraxellales</taxon>
        <taxon>Moraxellaceae</taxon>
        <taxon>Acinetobacter</taxon>
        <taxon>Acinetobacter Taxon 24</taxon>
    </lineage>
</organism>
<comment type="caution">
    <text evidence="1">The sequence shown here is derived from an EMBL/GenBank/DDBJ whole genome shotgun (WGS) entry which is preliminary data.</text>
</comment>
<evidence type="ECO:0000313" key="2">
    <source>
        <dbReference type="Proteomes" id="UP000569202"/>
    </source>
</evidence>
<reference evidence="1 2" key="1">
    <citation type="submission" date="2020-04" db="EMBL/GenBank/DDBJ databases">
        <title>Acinetobacter Taxon 24.</title>
        <authorList>
            <person name="Nemec A."/>
            <person name="Radolfova-Krizova L."/>
            <person name="Higgins P.G."/>
            <person name="Spanelova P."/>
        </authorList>
    </citation>
    <scope>NUCLEOTIDE SEQUENCE [LARGE SCALE GENOMIC DNA]</scope>
    <source>
        <strain evidence="1 2">ANC 5380</strain>
    </source>
</reference>
<dbReference type="InterPro" id="IPR011049">
    <property type="entry name" value="Serralysin-like_metalloprot_C"/>
</dbReference>
<name>A0A241VJK1_9GAMM</name>